<evidence type="ECO:0000256" key="1">
    <source>
        <dbReference type="ARBA" id="ARBA00022722"/>
    </source>
</evidence>
<dbReference type="Pfam" id="PF00545">
    <property type="entry name" value="Ribonuclease"/>
    <property type="match status" value="1"/>
</dbReference>
<keyword evidence="2" id="KW-0378">Hydrolase</keyword>
<dbReference type="OrthoDB" id="5326845at2"/>
<name>A0A4Q9KK52_PROTD</name>
<feature type="compositionally biased region" description="Low complexity" evidence="3">
    <location>
        <begin position="60"/>
        <end position="83"/>
    </location>
</feature>
<proteinExistence type="predicted"/>
<keyword evidence="4" id="KW-1133">Transmembrane helix</keyword>
<evidence type="ECO:0000256" key="2">
    <source>
        <dbReference type="ARBA" id="ARBA00022801"/>
    </source>
</evidence>
<feature type="region of interest" description="Disordered" evidence="3">
    <location>
        <begin position="55"/>
        <end position="85"/>
    </location>
</feature>
<gene>
    <name evidence="5" type="ORF">ET996_10145</name>
</gene>
<dbReference type="Proteomes" id="UP000291933">
    <property type="component" value="Unassembled WGS sequence"/>
</dbReference>
<accession>A0A4Q9KK52</accession>
<dbReference type="InterPro" id="IPR016191">
    <property type="entry name" value="Ribonuclease/ribotoxin"/>
</dbReference>
<sequence length="187" mass="20308">MVNNDRRYVPPRRRRDRKEQWAVLALVGLLAVVIVVPQILSRTVALTVPTATTKTVQAGSSAKPSTSAPTSVATSTAPAAPSAKDPVSGLRWVTLAELPAQASDTMKSIKAGPPYKYPKNDGVVYHNSEGILPKQKDGYYHEFTVVTPGASTRGARRIIAGGPKMGVTNAEWYYTDDHYSSFERIRP</sequence>
<dbReference type="RefSeq" id="WP_131172443.1">
    <property type="nucleotide sequence ID" value="NZ_FXTL01000012.1"/>
</dbReference>
<feature type="transmembrane region" description="Helical" evidence="4">
    <location>
        <begin position="21"/>
        <end position="40"/>
    </location>
</feature>
<reference evidence="5 6" key="1">
    <citation type="submission" date="2019-01" db="EMBL/GenBank/DDBJ databases">
        <title>Lactibacter flavus gen. nov., sp. nov., a novel bacterium of the family Propionibacteriaceae isolated from raw milk and dairy products.</title>
        <authorList>
            <person name="Huptas C."/>
            <person name="Wenning M."/>
            <person name="Breitenwieser F."/>
            <person name="Doll E."/>
            <person name="Von Neubeck M."/>
            <person name="Busse H.-J."/>
            <person name="Scherer S."/>
        </authorList>
    </citation>
    <scope>NUCLEOTIDE SEQUENCE [LARGE SCALE GENOMIC DNA]</scope>
    <source>
        <strain evidence="6">DSM 22130 / JCM 15804 / WR061</strain>
    </source>
</reference>
<evidence type="ECO:0000313" key="5">
    <source>
        <dbReference type="EMBL" id="TBT94545.1"/>
    </source>
</evidence>
<dbReference type="AlphaFoldDB" id="A0A4Q9KK52"/>
<organism evidence="5 6">
    <name type="scientific">Propioniciclava tarda</name>
    <dbReference type="NCBI Taxonomy" id="433330"/>
    <lineage>
        <taxon>Bacteria</taxon>
        <taxon>Bacillati</taxon>
        <taxon>Actinomycetota</taxon>
        <taxon>Actinomycetes</taxon>
        <taxon>Propionibacteriales</taxon>
        <taxon>Propionibacteriaceae</taxon>
        <taxon>Propioniciclava</taxon>
    </lineage>
</organism>
<keyword evidence="6" id="KW-1185">Reference proteome</keyword>
<comment type="caution">
    <text evidence="5">The sequence shown here is derived from an EMBL/GenBank/DDBJ whole genome shotgun (WGS) entry which is preliminary data.</text>
</comment>
<keyword evidence="1" id="KW-0540">Nuclease</keyword>
<evidence type="ECO:0000256" key="3">
    <source>
        <dbReference type="SAM" id="MobiDB-lite"/>
    </source>
</evidence>
<keyword evidence="4" id="KW-0812">Transmembrane</keyword>
<dbReference type="GO" id="GO:0016787">
    <property type="term" value="F:hydrolase activity"/>
    <property type="evidence" value="ECO:0007669"/>
    <property type="project" value="UniProtKB-KW"/>
</dbReference>
<dbReference type="InterPro" id="IPR000026">
    <property type="entry name" value="N1-like"/>
</dbReference>
<evidence type="ECO:0000313" key="6">
    <source>
        <dbReference type="Proteomes" id="UP000291933"/>
    </source>
</evidence>
<dbReference type="EMBL" id="SDMR01000012">
    <property type="protein sequence ID" value="TBT94545.1"/>
    <property type="molecule type" value="Genomic_DNA"/>
</dbReference>
<dbReference type="GO" id="GO:0004521">
    <property type="term" value="F:RNA endonuclease activity"/>
    <property type="evidence" value="ECO:0007669"/>
    <property type="project" value="InterPro"/>
</dbReference>
<dbReference type="SUPFAM" id="SSF53933">
    <property type="entry name" value="Microbial ribonucleases"/>
    <property type="match status" value="1"/>
</dbReference>
<keyword evidence="4" id="KW-0472">Membrane</keyword>
<dbReference type="Gene3D" id="3.10.450.30">
    <property type="entry name" value="Microbial ribonucleases"/>
    <property type="match status" value="1"/>
</dbReference>
<dbReference type="GO" id="GO:0003723">
    <property type="term" value="F:RNA binding"/>
    <property type="evidence" value="ECO:0007669"/>
    <property type="project" value="InterPro"/>
</dbReference>
<protein>
    <submittedName>
        <fullName evidence="5">Ribonuclease</fullName>
    </submittedName>
</protein>
<evidence type="ECO:0000256" key="4">
    <source>
        <dbReference type="SAM" id="Phobius"/>
    </source>
</evidence>